<keyword evidence="3" id="KW-1185">Reference proteome</keyword>
<dbReference type="AlphaFoldDB" id="A0A7V7UX26"/>
<comment type="caution">
    <text evidence="2">The sequence shown here is derived from an EMBL/GenBank/DDBJ whole genome shotgun (WGS) entry which is preliminary data.</text>
</comment>
<dbReference type="Proteomes" id="UP000441354">
    <property type="component" value="Unassembled WGS sequence"/>
</dbReference>
<accession>A0A7V7UX26</accession>
<reference evidence="2 3" key="1">
    <citation type="journal article" date="2014" name="Arch. Microbiol.">
        <title>Bacillus mesophilum sp. nov., strain IITR-54T, a novel 4-chlorobiphenyl dechlorinating bacterium.</title>
        <authorList>
            <person name="Manickam N."/>
            <person name="Singh N.K."/>
            <person name="Bajaj A."/>
            <person name="Kumar R.M."/>
            <person name="Kaur G."/>
            <person name="Kaur N."/>
            <person name="Bala M."/>
            <person name="Kumar A."/>
            <person name="Mayilraj S."/>
        </authorList>
    </citation>
    <scope>NUCLEOTIDE SEQUENCE [LARGE SCALE GENOMIC DNA]</scope>
    <source>
        <strain evidence="2 3">IITR-54</strain>
    </source>
</reference>
<sequence>MEVQTKGAAEINIHTKKNITIKKALQIYGIFAVIGMFLTIMTIPVSLNEKMQFFINQDLQLSSSELKSFSIFIVGSAIVFFGIIQMVYKDRS</sequence>
<evidence type="ECO:0008006" key="4">
    <source>
        <dbReference type="Google" id="ProtNLM"/>
    </source>
</evidence>
<organism evidence="2 3">
    <name type="scientific">Bacillus mesophilum</name>
    <dbReference type="NCBI Taxonomy" id="1071718"/>
    <lineage>
        <taxon>Bacteria</taxon>
        <taxon>Bacillati</taxon>
        <taxon>Bacillota</taxon>
        <taxon>Bacilli</taxon>
        <taxon>Bacillales</taxon>
        <taxon>Bacillaceae</taxon>
        <taxon>Bacillus</taxon>
    </lineage>
</organism>
<name>A0A7V7UX26_9BACI</name>
<evidence type="ECO:0000313" key="2">
    <source>
        <dbReference type="EMBL" id="KAB2335556.1"/>
    </source>
</evidence>
<feature type="transmembrane region" description="Helical" evidence="1">
    <location>
        <begin position="25"/>
        <end position="47"/>
    </location>
</feature>
<keyword evidence="1" id="KW-0812">Transmembrane</keyword>
<dbReference type="RefSeq" id="WP_151572173.1">
    <property type="nucleotide sequence ID" value="NZ_WBOT01000001.1"/>
</dbReference>
<dbReference type="OrthoDB" id="2884900at2"/>
<dbReference type="EMBL" id="WBOT01000001">
    <property type="protein sequence ID" value="KAB2335556.1"/>
    <property type="molecule type" value="Genomic_DNA"/>
</dbReference>
<gene>
    <name evidence="2" type="ORF">F7732_03000</name>
</gene>
<proteinExistence type="predicted"/>
<keyword evidence="1" id="KW-1133">Transmembrane helix</keyword>
<keyword evidence="1" id="KW-0472">Membrane</keyword>
<protein>
    <recommendedName>
        <fullName evidence="4">DUF3955 domain-containing protein</fullName>
    </recommendedName>
</protein>
<evidence type="ECO:0000313" key="3">
    <source>
        <dbReference type="Proteomes" id="UP000441354"/>
    </source>
</evidence>
<evidence type="ECO:0000256" key="1">
    <source>
        <dbReference type="SAM" id="Phobius"/>
    </source>
</evidence>
<feature type="transmembrane region" description="Helical" evidence="1">
    <location>
        <begin position="67"/>
        <end position="88"/>
    </location>
</feature>